<accession>A0A1T5DXV2</accession>
<evidence type="ECO:0000313" key="1">
    <source>
        <dbReference type="EMBL" id="SKB76380.1"/>
    </source>
</evidence>
<protein>
    <submittedName>
        <fullName evidence="1">Type IX secretion system membrane protein, PorP/SprF family</fullName>
    </submittedName>
</protein>
<dbReference type="Pfam" id="PF11751">
    <property type="entry name" value="PorP_SprF"/>
    <property type="match status" value="1"/>
</dbReference>
<proteinExistence type="predicted"/>
<dbReference type="Proteomes" id="UP000189981">
    <property type="component" value="Unassembled WGS sequence"/>
</dbReference>
<evidence type="ECO:0000313" key="2">
    <source>
        <dbReference type="Proteomes" id="UP000189981"/>
    </source>
</evidence>
<organism evidence="1 2">
    <name type="scientific">Daejeonella lutea</name>
    <dbReference type="NCBI Taxonomy" id="572036"/>
    <lineage>
        <taxon>Bacteria</taxon>
        <taxon>Pseudomonadati</taxon>
        <taxon>Bacteroidota</taxon>
        <taxon>Sphingobacteriia</taxon>
        <taxon>Sphingobacteriales</taxon>
        <taxon>Sphingobacteriaceae</taxon>
        <taxon>Daejeonella</taxon>
    </lineage>
</organism>
<dbReference type="STRING" id="572036.SAMN05661099_2707"/>
<dbReference type="EMBL" id="FUYR01000002">
    <property type="protein sequence ID" value="SKB76380.1"/>
    <property type="molecule type" value="Genomic_DNA"/>
</dbReference>
<gene>
    <name evidence="1" type="ORF">SAMN05661099_2707</name>
</gene>
<name>A0A1T5DXV2_9SPHI</name>
<keyword evidence="2" id="KW-1185">Reference proteome</keyword>
<dbReference type="AlphaFoldDB" id="A0A1T5DXV2"/>
<reference evidence="2" key="1">
    <citation type="submission" date="2017-02" db="EMBL/GenBank/DDBJ databases">
        <authorList>
            <person name="Varghese N."/>
            <person name="Submissions S."/>
        </authorList>
    </citation>
    <scope>NUCLEOTIDE SEQUENCE [LARGE SCALE GENOMIC DNA]</scope>
    <source>
        <strain evidence="2">DSM 22385</strain>
    </source>
</reference>
<sequence>MGNKFAYAQQKAMFTQYMFNGLVVNPAYSAIDESLNITALARQQWVGFKGAPNTQTLSIHSPIKSSNTSVGLILMRDQIGEVIRDNGAFATVAHRVQVSEGTYLAVGVNGGISKYVGEYSLTGSSSASSDPVFVDQNNLRGNFGMGMMLFSEKFYAGISSPFFYYRDLGGQTPSETAYKPHYIMQGGYLATISPDIKFKPNVLVKYVSGSPVQIDVNANFLLKETLWLGGSVRSMDSFDMIAELQVTPNIQLGYSYDFTTSKLARVEKGSHEIVLNFRIGSKGSRSNLPKCYF</sequence>
<dbReference type="InterPro" id="IPR019861">
    <property type="entry name" value="PorP/SprF_Bacteroidetes"/>
</dbReference>
<dbReference type="NCBIfam" id="TIGR03519">
    <property type="entry name" value="T9SS_PorP_fam"/>
    <property type="match status" value="1"/>
</dbReference>